<dbReference type="RefSeq" id="WP_076617536.1">
    <property type="nucleotide sequence ID" value="NZ_CP019323.1"/>
</dbReference>
<evidence type="ECO:0000313" key="2">
    <source>
        <dbReference type="Proteomes" id="UP000187499"/>
    </source>
</evidence>
<evidence type="ECO:0000313" key="1">
    <source>
        <dbReference type="EMBL" id="APX73024.1"/>
    </source>
</evidence>
<gene>
    <name evidence="1" type="ORF">BTM29_10895</name>
</gene>
<dbReference type="KEGG" id="lalw:BTM29_10895"/>
<dbReference type="Gene3D" id="1.10.220.80">
    <property type="entry name" value="BH2638-like"/>
    <property type="match status" value="1"/>
</dbReference>
<dbReference type="InterPro" id="IPR007920">
    <property type="entry name" value="UPF0223"/>
</dbReference>
<sequence>MQENYSYPLNPKWTQDEIVKVIDLYRAVETAYEHGIKRDDFLQKYRLFQQVVPMKMDQKQLDKDFEFESGYSIYQVFKQCQKTSGSRKVRIYNGNNSQNN</sequence>
<dbReference type="Pfam" id="PF05256">
    <property type="entry name" value="UPF0223"/>
    <property type="match status" value="1"/>
</dbReference>
<reference evidence="2" key="1">
    <citation type="submission" date="2016-12" db="EMBL/GenBank/DDBJ databases">
        <authorList>
            <person name="Jung M.Y."/>
            <person name="Lee S.H."/>
        </authorList>
    </citation>
    <scope>NUCLEOTIDE SEQUENCE [LARGE SCALE GENOMIC DNA]</scope>
    <source>
        <strain evidence="2">WiKim39</strain>
    </source>
</reference>
<dbReference type="NCBIfam" id="NF003353">
    <property type="entry name" value="PRK04387.1"/>
    <property type="match status" value="1"/>
</dbReference>
<dbReference type="PIRSF" id="PIRSF037260">
    <property type="entry name" value="UPF0223"/>
    <property type="match status" value="1"/>
</dbReference>
<dbReference type="STRING" id="1847728.BTM29_10895"/>
<accession>A0A1P8Q587</accession>
<organism evidence="1 2">
    <name type="scientific">Companilactobacillus allii</name>
    <dbReference type="NCBI Taxonomy" id="1847728"/>
    <lineage>
        <taxon>Bacteria</taxon>
        <taxon>Bacillati</taxon>
        <taxon>Bacillota</taxon>
        <taxon>Bacilli</taxon>
        <taxon>Lactobacillales</taxon>
        <taxon>Lactobacillaceae</taxon>
        <taxon>Companilactobacillus</taxon>
    </lineage>
</organism>
<dbReference type="EMBL" id="CP019323">
    <property type="protein sequence ID" value="APX73024.1"/>
    <property type="molecule type" value="Genomic_DNA"/>
</dbReference>
<protein>
    <submittedName>
        <fullName evidence="1">Uncharacterized protein</fullName>
    </submittedName>
</protein>
<dbReference type="Proteomes" id="UP000187499">
    <property type="component" value="Chromosome"/>
</dbReference>
<proteinExistence type="predicted"/>
<dbReference type="OrthoDB" id="1649074at2"/>
<dbReference type="SUPFAM" id="SSF158504">
    <property type="entry name" value="BH2638-like"/>
    <property type="match status" value="1"/>
</dbReference>
<keyword evidence="2" id="KW-1185">Reference proteome</keyword>
<name>A0A1P8Q587_9LACO</name>
<dbReference type="InterPro" id="IPR023324">
    <property type="entry name" value="BH2638-like_sf"/>
</dbReference>
<dbReference type="AlphaFoldDB" id="A0A1P8Q587"/>